<feature type="signal peptide" evidence="1">
    <location>
        <begin position="1"/>
        <end position="19"/>
    </location>
</feature>
<evidence type="ECO:0000256" key="1">
    <source>
        <dbReference type="SAM" id="SignalP"/>
    </source>
</evidence>
<sequence length="311" mass="35178">MNYKNILIFLSVLISVVLSQPSNLYLYTTTPQGYWKITRINISTGTITNSTTSLIANNYIFTQFLEVNSDGDFVMLGLSEHQNDFCTYTISPAGNYVDSSSSTKVLKTGTFIMCDSSIAYDNARNSVYFAADLLTREIIFVYDFETPSSYMVKLSVPVNTSPTGAFDGHDTYYLLESLNDGINNFTLYSYNFETKTESNPLNLFNFPKNSTAFLFYANDHLYAATFNNSAPDQLSLVNIDVTTGDCNTAYTFYETGMPYSMNYWTYSNYFVLMTQTDGKYFLTTLNLNDNTYTTTQIYGNFPQNPIMAAIY</sequence>
<gene>
    <name evidence="2" type="ORF">DLAC_09072</name>
</gene>
<evidence type="ECO:0000313" key="3">
    <source>
        <dbReference type="Proteomes" id="UP000076078"/>
    </source>
</evidence>
<name>A0A151Z921_TIELA</name>
<accession>A0A151Z921</accession>
<keyword evidence="3" id="KW-1185">Reference proteome</keyword>
<reference evidence="2 3" key="1">
    <citation type="submission" date="2015-12" db="EMBL/GenBank/DDBJ databases">
        <title>Dictyostelia acquired genes for synthesis and detection of signals that induce cell-type specialization by lateral gene transfer from prokaryotes.</title>
        <authorList>
            <person name="Gloeckner G."/>
            <person name="Schaap P."/>
        </authorList>
    </citation>
    <scope>NUCLEOTIDE SEQUENCE [LARGE SCALE GENOMIC DNA]</scope>
    <source>
        <strain evidence="2 3">TK</strain>
    </source>
</reference>
<organism evidence="2 3">
    <name type="scientific">Tieghemostelium lacteum</name>
    <name type="common">Slime mold</name>
    <name type="synonym">Dictyostelium lacteum</name>
    <dbReference type="NCBI Taxonomy" id="361077"/>
    <lineage>
        <taxon>Eukaryota</taxon>
        <taxon>Amoebozoa</taxon>
        <taxon>Evosea</taxon>
        <taxon>Eumycetozoa</taxon>
        <taxon>Dictyostelia</taxon>
        <taxon>Dictyosteliales</taxon>
        <taxon>Raperosteliaceae</taxon>
        <taxon>Tieghemostelium</taxon>
    </lineage>
</organism>
<feature type="chain" id="PRO_5007593020" evidence="1">
    <location>
        <begin position="20"/>
        <end position="311"/>
    </location>
</feature>
<dbReference type="Proteomes" id="UP000076078">
    <property type="component" value="Unassembled WGS sequence"/>
</dbReference>
<protein>
    <submittedName>
        <fullName evidence="2">Uncharacterized protein</fullName>
    </submittedName>
</protein>
<dbReference type="FunCoup" id="A0A151Z921">
    <property type="interactions" value="425"/>
</dbReference>
<keyword evidence="1" id="KW-0732">Signal</keyword>
<dbReference type="SUPFAM" id="SSF69322">
    <property type="entry name" value="Tricorn protease domain 2"/>
    <property type="match status" value="1"/>
</dbReference>
<evidence type="ECO:0000313" key="2">
    <source>
        <dbReference type="EMBL" id="KYQ90449.1"/>
    </source>
</evidence>
<dbReference type="InParanoid" id="A0A151Z921"/>
<comment type="caution">
    <text evidence="2">The sequence shown here is derived from an EMBL/GenBank/DDBJ whole genome shotgun (WGS) entry which is preliminary data.</text>
</comment>
<dbReference type="EMBL" id="LODT01000037">
    <property type="protein sequence ID" value="KYQ90449.1"/>
    <property type="molecule type" value="Genomic_DNA"/>
</dbReference>
<proteinExistence type="predicted"/>
<dbReference type="AlphaFoldDB" id="A0A151Z921"/>